<dbReference type="InterPro" id="IPR013249">
    <property type="entry name" value="RNA_pol_sigma70_r4_t2"/>
</dbReference>
<dbReference type="EMBL" id="DVNC01000050">
    <property type="protein sequence ID" value="HIU53847.1"/>
    <property type="molecule type" value="Genomic_DNA"/>
</dbReference>
<comment type="caution">
    <text evidence="7">The sequence shown here is derived from an EMBL/GenBank/DDBJ whole genome shotgun (WGS) entry which is preliminary data.</text>
</comment>
<dbReference type="SUPFAM" id="SSF88946">
    <property type="entry name" value="Sigma2 domain of RNA polymerase sigma factors"/>
    <property type="match status" value="1"/>
</dbReference>
<dbReference type="InterPro" id="IPR036388">
    <property type="entry name" value="WH-like_DNA-bd_sf"/>
</dbReference>
<feature type="domain" description="RNA polymerase sigma factor 70 region 4 type 2" evidence="6">
    <location>
        <begin position="103"/>
        <end position="154"/>
    </location>
</feature>
<dbReference type="NCBIfam" id="TIGR02937">
    <property type="entry name" value="sigma70-ECF"/>
    <property type="match status" value="1"/>
</dbReference>
<evidence type="ECO:0000313" key="7">
    <source>
        <dbReference type="EMBL" id="HIU53847.1"/>
    </source>
</evidence>
<dbReference type="InterPro" id="IPR014284">
    <property type="entry name" value="RNA_pol_sigma-70_dom"/>
</dbReference>
<dbReference type="InterPro" id="IPR013324">
    <property type="entry name" value="RNA_pol_sigma_r3/r4-like"/>
</dbReference>
<gene>
    <name evidence="7" type="ORF">IAD20_07180</name>
</gene>
<dbReference type="Gene3D" id="1.10.10.10">
    <property type="entry name" value="Winged helix-like DNA-binding domain superfamily/Winged helix DNA-binding domain"/>
    <property type="match status" value="1"/>
</dbReference>
<protein>
    <submittedName>
        <fullName evidence="7">Sigma-70 family RNA polymerase sigma factor</fullName>
    </submittedName>
</protein>
<dbReference type="PANTHER" id="PTHR43133:SF51">
    <property type="entry name" value="RNA POLYMERASE SIGMA FACTOR"/>
    <property type="match status" value="1"/>
</dbReference>
<evidence type="ECO:0000313" key="8">
    <source>
        <dbReference type="Proteomes" id="UP000824107"/>
    </source>
</evidence>
<dbReference type="GO" id="GO:0006352">
    <property type="term" value="P:DNA-templated transcription initiation"/>
    <property type="evidence" value="ECO:0007669"/>
    <property type="project" value="InterPro"/>
</dbReference>
<dbReference type="Gene3D" id="1.10.1740.10">
    <property type="match status" value="1"/>
</dbReference>
<dbReference type="CDD" id="cd06171">
    <property type="entry name" value="Sigma70_r4"/>
    <property type="match status" value="1"/>
</dbReference>
<dbReference type="SUPFAM" id="SSF88659">
    <property type="entry name" value="Sigma3 and sigma4 domains of RNA polymerase sigma factors"/>
    <property type="match status" value="1"/>
</dbReference>
<evidence type="ECO:0000256" key="2">
    <source>
        <dbReference type="ARBA" id="ARBA00023015"/>
    </source>
</evidence>
<reference evidence="7" key="1">
    <citation type="submission" date="2020-10" db="EMBL/GenBank/DDBJ databases">
        <authorList>
            <person name="Gilroy R."/>
        </authorList>
    </citation>
    <scope>NUCLEOTIDE SEQUENCE</scope>
    <source>
        <strain evidence="7">ChiW3-316</strain>
    </source>
</reference>
<feature type="domain" description="RNA polymerase sigma-70 region 2" evidence="5">
    <location>
        <begin position="5"/>
        <end position="68"/>
    </location>
</feature>
<evidence type="ECO:0000259" key="6">
    <source>
        <dbReference type="Pfam" id="PF08281"/>
    </source>
</evidence>
<dbReference type="InterPro" id="IPR013325">
    <property type="entry name" value="RNA_pol_sigma_r2"/>
</dbReference>
<reference evidence="7" key="2">
    <citation type="journal article" date="2021" name="PeerJ">
        <title>Extensive microbial diversity within the chicken gut microbiome revealed by metagenomics and culture.</title>
        <authorList>
            <person name="Gilroy R."/>
            <person name="Ravi A."/>
            <person name="Getino M."/>
            <person name="Pursley I."/>
            <person name="Horton D.L."/>
            <person name="Alikhan N.F."/>
            <person name="Baker D."/>
            <person name="Gharbi K."/>
            <person name="Hall N."/>
            <person name="Watson M."/>
            <person name="Adriaenssens E.M."/>
            <person name="Foster-Nyarko E."/>
            <person name="Jarju S."/>
            <person name="Secka A."/>
            <person name="Antonio M."/>
            <person name="Oren A."/>
            <person name="Chaudhuri R.R."/>
            <person name="La Ragione R."/>
            <person name="Hildebrand F."/>
            <person name="Pallen M.J."/>
        </authorList>
    </citation>
    <scope>NUCLEOTIDE SEQUENCE</scope>
    <source>
        <strain evidence="7">ChiW3-316</strain>
    </source>
</reference>
<dbReference type="PANTHER" id="PTHR43133">
    <property type="entry name" value="RNA POLYMERASE ECF-TYPE SIGMA FACTO"/>
    <property type="match status" value="1"/>
</dbReference>
<accession>A0A9D1M5B8</accession>
<sequence length="164" mass="18971">MKEIIAAHQGRIKAIIKKLTGSYNEDIEQEVYIKTWRNLDRYHEEGKFVQWISALAANVCRDYLKSSQHRAELRKAGDESILEKVAVGGKIEERFDARERQKIILKAVDTLPKKLRQVIILFEFEEMSYEQIAKKTGDPVGTIKSRLFNARKLLSEVLQPLKGE</sequence>
<keyword evidence="4" id="KW-0804">Transcription</keyword>
<evidence type="ECO:0000259" key="5">
    <source>
        <dbReference type="Pfam" id="PF04542"/>
    </source>
</evidence>
<dbReference type="Proteomes" id="UP000824107">
    <property type="component" value="Unassembled WGS sequence"/>
</dbReference>
<dbReference type="Pfam" id="PF08281">
    <property type="entry name" value="Sigma70_r4_2"/>
    <property type="match status" value="1"/>
</dbReference>
<evidence type="ECO:0000256" key="4">
    <source>
        <dbReference type="ARBA" id="ARBA00023163"/>
    </source>
</evidence>
<comment type="similarity">
    <text evidence="1">Belongs to the sigma-70 factor family. ECF subfamily.</text>
</comment>
<dbReference type="Pfam" id="PF04542">
    <property type="entry name" value="Sigma70_r2"/>
    <property type="match status" value="1"/>
</dbReference>
<dbReference type="AlphaFoldDB" id="A0A9D1M5B8"/>
<organism evidence="7 8">
    <name type="scientific">Candidatus Scatocola faecipullorum</name>
    <dbReference type="NCBI Taxonomy" id="2840917"/>
    <lineage>
        <taxon>Bacteria</taxon>
        <taxon>Pseudomonadati</taxon>
        <taxon>Pseudomonadota</taxon>
        <taxon>Alphaproteobacteria</taxon>
        <taxon>Rhodospirillales</taxon>
        <taxon>Rhodospirillaceae</taxon>
        <taxon>Rhodospirillaceae incertae sedis</taxon>
        <taxon>Candidatus Scatocola</taxon>
    </lineage>
</organism>
<dbReference type="InterPro" id="IPR007627">
    <property type="entry name" value="RNA_pol_sigma70_r2"/>
</dbReference>
<proteinExistence type="inferred from homology"/>
<keyword evidence="2" id="KW-0805">Transcription regulation</keyword>
<evidence type="ECO:0000256" key="1">
    <source>
        <dbReference type="ARBA" id="ARBA00010641"/>
    </source>
</evidence>
<evidence type="ECO:0000256" key="3">
    <source>
        <dbReference type="ARBA" id="ARBA00023082"/>
    </source>
</evidence>
<dbReference type="GO" id="GO:0003677">
    <property type="term" value="F:DNA binding"/>
    <property type="evidence" value="ECO:0007669"/>
    <property type="project" value="InterPro"/>
</dbReference>
<keyword evidence="3" id="KW-0731">Sigma factor</keyword>
<dbReference type="InterPro" id="IPR039425">
    <property type="entry name" value="RNA_pol_sigma-70-like"/>
</dbReference>
<dbReference type="GO" id="GO:0016987">
    <property type="term" value="F:sigma factor activity"/>
    <property type="evidence" value="ECO:0007669"/>
    <property type="project" value="UniProtKB-KW"/>
</dbReference>
<name>A0A9D1M5B8_9PROT</name>